<dbReference type="PANTHER" id="PTHR10231">
    <property type="entry name" value="NUCLEOTIDE-SUGAR TRANSMEMBRANE TRANSPORTER"/>
    <property type="match status" value="1"/>
</dbReference>
<dbReference type="GO" id="GO:0015165">
    <property type="term" value="F:pyrimidine nucleotide-sugar transmembrane transporter activity"/>
    <property type="evidence" value="ECO:0007669"/>
    <property type="project" value="InterPro"/>
</dbReference>
<proteinExistence type="inferred from homology"/>
<protein>
    <submittedName>
        <fullName evidence="8">Uncharacterized protein</fullName>
    </submittedName>
</protein>
<sequence>QEKPDPKVESRTEIRRKILILTWICIHNAVFTLIMRYARIRDVEEMFLPSVAVFITELLKISICFVMVMYEEGPDKFFHTLRAYTIAQPLDTLKVCVPAMLYVVQNTLFYVAVSHLEAAIFAITSQTKIFAAAMCSIVLLGKSISPPQWVAIVILFCGVSLVQSSQTASEAAATGEQQQNPLFGAICLVTGCFISGCAGAYTEKIVKGRVSIWIRNTQMAIFSIPACLLSMYMQDGDFISANRMLYGFDGVVWFTVFWYGIGGISVAFCLKYADVVTKDFATSVAIILSTIGSIFLFNFHLSIVFVVGAVLVMFAIFMYSSPDLVIETISCKQSNRIQDEKKPMIHEEL</sequence>
<keyword evidence="9" id="KW-1185">Reference proteome</keyword>
<dbReference type="InterPro" id="IPR037185">
    <property type="entry name" value="EmrE-like"/>
</dbReference>
<feature type="transmembrane region" description="Helical" evidence="7">
    <location>
        <begin position="20"/>
        <end position="40"/>
    </location>
</feature>
<dbReference type="Pfam" id="PF04142">
    <property type="entry name" value="Nuc_sug_transp"/>
    <property type="match status" value="1"/>
</dbReference>
<gene>
    <name evidence="8" type="ORF">PMAYCL1PPCAC_22902</name>
</gene>
<dbReference type="SUPFAM" id="SSF103481">
    <property type="entry name" value="Multidrug resistance efflux transporter EmrE"/>
    <property type="match status" value="1"/>
</dbReference>
<dbReference type="PIRSF" id="PIRSF005799">
    <property type="entry name" value="UDP-gal_transpt"/>
    <property type="match status" value="1"/>
</dbReference>
<evidence type="ECO:0000313" key="8">
    <source>
        <dbReference type="EMBL" id="GMR52707.1"/>
    </source>
</evidence>
<accession>A0AAN5I560</accession>
<keyword evidence="5 7" id="KW-1133">Transmembrane helix</keyword>
<keyword evidence="4 7" id="KW-0812">Transmembrane</keyword>
<keyword evidence="3" id="KW-0813">Transport</keyword>
<comment type="similarity">
    <text evidence="2">Belongs to the nucleotide-sugar transporter family. SLC35A subfamily.</text>
</comment>
<comment type="caution">
    <text evidence="8">The sequence shown here is derived from an EMBL/GenBank/DDBJ whole genome shotgun (WGS) entry which is preliminary data.</text>
</comment>
<feature type="transmembrane region" description="Helical" evidence="7">
    <location>
        <begin position="303"/>
        <end position="326"/>
    </location>
</feature>
<feature type="transmembrane region" description="Helical" evidence="7">
    <location>
        <begin position="118"/>
        <end position="140"/>
    </location>
</feature>
<name>A0AAN5I560_9BILA</name>
<reference evidence="9" key="1">
    <citation type="submission" date="2022-10" db="EMBL/GenBank/DDBJ databases">
        <title>Genome assembly of Pristionchus species.</title>
        <authorList>
            <person name="Yoshida K."/>
            <person name="Sommer R.J."/>
        </authorList>
    </citation>
    <scope>NUCLEOTIDE SEQUENCE [LARGE SCALE GENOMIC DNA]</scope>
    <source>
        <strain evidence="9">RS5460</strain>
    </source>
</reference>
<evidence type="ECO:0000256" key="2">
    <source>
        <dbReference type="ARBA" id="ARBA00009976"/>
    </source>
</evidence>
<evidence type="ECO:0000256" key="3">
    <source>
        <dbReference type="ARBA" id="ARBA00022597"/>
    </source>
</evidence>
<evidence type="ECO:0000256" key="4">
    <source>
        <dbReference type="ARBA" id="ARBA00022692"/>
    </source>
</evidence>
<dbReference type="InterPro" id="IPR007271">
    <property type="entry name" value="Nuc_sug_transpt"/>
</dbReference>
<dbReference type="GO" id="GO:0000139">
    <property type="term" value="C:Golgi membrane"/>
    <property type="evidence" value="ECO:0007669"/>
    <property type="project" value="InterPro"/>
</dbReference>
<evidence type="ECO:0000256" key="1">
    <source>
        <dbReference type="ARBA" id="ARBA00004141"/>
    </source>
</evidence>
<evidence type="ECO:0000256" key="7">
    <source>
        <dbReference type="SAM" id="Phobius"/>
    </source>
</evidence>
<evidence type="ECO:0000313" key="9">
    <source>
        <dbReference type="Proteomes" id="UP001328107"/>
    </source>
</evidence>
<dbReference type="Proteomes" id="UP001328107">
    <property type="component" value="Unassembled WGS sequence"/>
</dbReference>
<dbReference type="NCBIfam" id="TIGR00803">
    <property type="entry name" value="nst"/>
    <property type="match status" value="1"/>
</dbReference>
<evidence type="ECO:0000256" key="5">
    <source>
        <dbReference type="ARBA" id="ARBA00022989"/>
    </source>
</evidence>
<feature type="transmembrane region" description="Helical" evidence="7">
    <location>
        <begin position="149"/>
        <end position="169"/>
    </location>
</feature>
<dbReference type="AlphaFoldDB" id="A0AAN5I560"/>
<feature type="transmembrane region" description="Helical" evidence="7">
    <location>
        <begin position="46"/>
        <end position="70"/>
    </location>
</feature>
<feature type="transmembrane region" description="Helical" evidence="7">
    <location>
        <begin position="181"/>
        <end position="201"/>
    </location>
</feature>
<feature type="transmembrane region" description="Helical" evidence="7">
    <location>
        <begin position="213"/>
        <end position="232"/>
    </location>
</feature>
<dbReference type="EMBL" id="BTRK01000005">
    <property type="protein sequence ID" value="GMR52707.1"/>
    <property type="molecule type" value="Genomic_DNA"/>
</dbReference>
<evidence type="ECO:0000256" key="6">
    <source>
        <dbReference type="ARBA" id="ARBA00023136"/>
    </source>
</evidence>
<feature type="transmembrane region" description="Helical" evidence="7">
    <location>
        <begin position="252"/>
        <end position="273"/>
    </location>
</feature>
<comment type="subcellular location">
    <subcellularLocation>
        <location evidence="1">Membrane</location>
        <topology evidence="1">Multi-pass membrane protein</topology>
    </subcellularLocation>
</comment>
<feature type="non-terminal residue" evidence="8">
    <location>
        <position position="1"/>
    </location>
</feature>
<keyword evidence="3" id="KW-0762">Sugar transport</keyword>
<keyword evidence="6 7" id="KW-0472">Membrane</keyword>
<organism evidence="8 9">
    <name type="scientific">Pristionchus mayeri</name>
    <dbReference type="NCBI Taxonomy" id="1317129"/>
    <lineage>
        <taxon>Eukaryota</taxon>
        <taxon>Metazoa</taxon>
        <taxon>Ecdysozoa</taxon>
        <taxon>Nematoda</taxon>
        <taxon>Chromadorea</taxon>
        <taxon>Rhabditida</taxon>
        <taxon>Rhabditina</taxon>
        <taxon>Diplogasteromorpha</taxon>
        <taxon>Diplogasteroidea</taxon>
        <taxon>Neodiplogasteridae</taxon>
        <taxon>Pristionchus</taxon>
    </lineage>
</organism>